<evidence type="ECO:0000313" key="4">
    <source>
        <dbReference type="Proteomes" id="UP001189429"/>
    </source>
</evidence>
<gene>
    <name evidence="3" type="ORF">PCOR1329_LOCUS57821</name>
</gene>
<feature type="compositionally biased region" description="Basic residues" evidence="1">
    <location>
        <begin position="726"/>
        <end position="745"/>
    </location>
</feature>
<protein>
    <recommendedName>
        <fullName evidence="2">J domain-containing protein</fullName>
    </recommendedName>
</protein>
<comment type="caution">
    <text evidence="3">The sequence shown here is derived from an EMBL/GenBank/DDBJ whole genome shotgun (WGS) entry which is preliminary data.</text>
</comment>
<sequence length="758" mass="82732">MAWRPRQRGRIFPMLQGWQRAYSPASFLGGLSSAAVGDARPAPDGAADLADLARRTTARPGPQLRARDARLMLSKVGELQRKVKQHLAKVHGEFGPPSRLFAASPSKLPLAEEEQLNILTRDIAQSKLCFKARERGSVCNGIRAELASAHAAAHRAAPGLSLASNSRLKVAQGATRQFTDVAAEVGRRELSLQRQKRLAAAEAHGMAPLLAEPAGRLVKRLERRAACSRARADLGGAPGPDELRESVEKLPGIGMCGDEPWYDDQAFRRALHDKVVAAHAEQKIVVGTPAEEIPRIRPPDGRVLAAGGVLRLGGRRGGYGDADIGYAYRQLSRALHPDKCRGIPEAASAFTRLQEAADELRQTLERQRAILRAICEGMGGRVTPQMSERPQWALLAEVSRMLSGVLGLCGEGSVPSHTQVRGAAVFTACARYHGCEPAALLAMWFEGGDLLESVGSSAVRGCLRPDLRAALLCALYRATIAEDKRLGGLRGTWQAVFTQFPELGLWKELRDKARLRSTDSRRWDSASDFQPSEWARPWRSKIREVLTTCTDGVLPAQDPKVRALAGDLWQDLAEWAAAQGLQRSLELFTAAPEGSEATVRFGAPPVAPDAWCYVPAADVLLIVGEGMVGITAEGVFLEELHRVAAAPSTEAAQEDAAGPAPEEGEPKKKLSAKEEQKLAQGENFDWEKLWRQKSQASQIRKTTRAGWQRGNSPSRRRRSSSSSPSSRRRRKGRNRSRSRSPRRRPSVPSRPQLWSMAC</sequence>
<keyword evidence="4" id="KW-1185">Reference proteome</keyword>
<dbReference type="Pfam" id="PF00226">
    <property type="entry name" value="DnaJ"/>
    <property type="match status" value="1"/>
</dbReference>
<proteinExistence type="predicted"/>
<organism evidence="3 4">
    <name type="scientific">Prorocentrum cordatum</name>
    <dbReference type="NCBI Taxonomy" id="2364126"/>
    <lineage>
        <taxon>Eukaryota</taxon>
        <taxon>Sar</taxon>
        <taxon>Alveolata</taxon>
        <taxon>Dinophyceae</taxon>
        <taxon>Prorocentrales</taxon>
        <taxon>Prorocentraceae</taxon>
        <taxon>Prorocentrum</taxon>
    </lineage>
</organism>
<dbReference type="SUPFAM" id="SSF46565">
    <property type="entry name" value="Chaperone J-domain"/>
    <property type="match status" value="1"/>
</dbReference>
<feature type="domain" description="J" evidence="2">
    <location>
        <begin position="321"/>
        <end position="367"/>
    </location>
</feature>
<name>A0ABN9VGJ9_9DINO</name>
<dbReference type="EMBL" id="CAUYUJ010017159">
    <property type="protein sequence ID" value="CAK0872321.1"/>
    <property type="molecule type" value="Genomic_DNA"/>
</dbReference>
<reference evidence="3" key="1">
    <citation type="submission" date="2023-10" db="EMBL/GenBank/DDBJ databases">
        <authorList>
            <person name="Chen Y."/>
            <person name="Shah S."/>
            <person name="Dougan E. K."/>
            <person name="Thang M."/>
            <person name="Chan C."/>
        </authorList>
    </citation>
    <scope>NUCLEOTIDE SEQUENCE [LARGE SCALE GENOMIC DNA]</scope>
</reference>
<dbReference type="CDD" id="cd06257">
    <property type="entry name" value="DnaJ"/>
    <property type="match status" value="1"/>
</dbReference>
<feature type="compositionally biased region" description="Basic and acidic residues" evidence="1">
    <location>
        <begin position="664"/>
        <end position="677"/>
    </location>
</feature>
<feature type="region of interest" description="Disordered" evidence="1">
    <location>
        <begin position="647"/>
        <end position="758"/>
    </location>
</feature>
<dbReference type="InterPro" id="IPR036869">
    <property type="entry name" value="J_dom_sf"/>
</dbReference>
<evidence type="ECO:0000259" key="2">
    <source>
        <dbReference type="Pfam" id="PF00226"/>
    </source>
</evidence>
<accession>A0ABN9VGJ9</accession>
<dbReference type="Gene3D" id="1.10.287.110">
    <property type="entry name" value="DnaJ domain"/>
    <property type="match status" value="1"/>
</dbReference>
<dbReference type="Proteomes" id="UP001189429">
    <property type="component" value="Unassembled WGS sequence"/>
</dbReference>
<evidence type="ECO:0000256" key="1">
    <source>
        <dbReference type="SAM" id="MobiDB-lite"/>
    </source>
</evidence>
<feature type="compositionally biased region" description="Low complexity" evidence="1">
    <location>
        <begin position="650"/>
        <end position="661"/>
    </location>
</feature>
<evidence type="ECO:0000313" key="3">
    <source>
        <dbReference type="EMBL" id="CAK0872321.1"/>
    </source>
</evidence>
<dbReference type="InterPro" id="IPR001623">
    <property type="entry name" value="DnaJ_domain"/>
</dbReference>